<evidence type="ECO:0000256" key="8">
    <source>
        <dbReference type="ARBA" id="ARBA00022989"/>
    </source>
</evidence>
<reference evidence="14" key="1">
    <citation type="journal article" date="2015" name="Methods Ecol Evol 6">
        <title>Validating the power of mitochondrial metagenomics for community ecology and phylogenetics of complex assemblages.</title>
        <authorList>
            <person name="Gomez-Rodriguez C."/>
            <person name="Crampton-Platt A."/>
            <person name="Timmermans M.J.T.N."/>
            <person name="Baselga A."/>
            <person name="Vogler A.P."/>
        </authorList>
    </citation>
    <scope>NUCLEOTIDE SEQUENCE</scope>
</reference>
<feature type="transmembrane region" description="Helical" evidence="13">
    <location>
        <begin position="12"/>
        <end position="33"/>
    </location>
</feature>
<dbReference type="Pfam" id="PF00895">
    <property type="entry name" value="ATP-synt_8"/>
    <property type="match status" value="1"/>
</dbReference>
<dbReference type="AlphaFoldDB" id="A0A3G1GRK0"/>
<dbReference type="GO" id="GO:0015986">
    <property type="term" value="P:proton motive force-driven ATP synthesis"/>
    <property type="evidence" value="ECO:0007669"/>
    <property type="project" value="InterPro"/>
</dbReference>
<keyword evidence="6 12" id="KW-0812">Transmembrane</keyword>
<evidence type="ECO:0000256" key="5">
    <source>
        <dbReference type="ARBA" id="ARBA00022547"/>
    </source>
</evidence>
<evidence type="ECO:0000256" key="4">
    <source>
        <dbReference type="ARBA" id="ARBA00022448"/>
    </source>
</evidence>
<evidence type="ECO:0000256" key="11">
    <source>
        <dbReference type="ARBA" id="ARBA00023136"/>
    </source>
</evidence>
<name>A0A3G1GRK0_9CUCU</name>
<protein>
    <recommendedName>
        <fullName evidence="12">ATP synthase complex subunit 8</fullName>
    </recommendedName>
</protein>
<dbReference type="GO" id="GO:0045259">
    <property type="term" value="C:proton-transporting ATP synthase complex"/>
    <property type="evidence" value="ECO:0007669"/>
    <property type="project" value="UniProtKB-KW"/>
</dbReference>
<dbReference type="InterPro" id="IPR001421">
    <property type="entry name" value="ATP8_metazoa"/>
</dbReference>
<evidence type="ECO:0000256" key="6">
    <source>
        <dbReference type="ARBA" id="ARBA00022692"/>
    </source>
</evidence>
<comment type="subcellular location">
    <subcellularLocation>
        <location evidence="1 12">Mitochondrion membrane</location>
        <topology evidence="1 12">Single-pass membrane protein</topology>
    </subcellularLocation>
</comment>
<evidence type="ECO:0000256" key="3">
    <source>
        <dbReference type="ARBA" id="ARBA00011291"/>
    </source>
</evidence>
<keyword evidence="8 13" id="KW-1133">Transmembrane helix</keyword>
<sequence>MPQMAPLNWLSLFILMFLITIIMMTMIYFSFVYNKKMKKMHKKIYNNWKW</sequence>
<evidence type="ECO:0000256" key="1">
    <source>
        <dbReference type="ARBA" id="ARBA00004304"/>
    </source>
</evidence>
<keyword evidence="5 12" id="KW-0138">CF(0)</keyword>
<evidence type="ECO:0000256" key="10">
    <source>
        <dbReference type="ARBA" id="ARBA00023128"/>
    </source>
</evidence>
<dbReference type="GO" id="GO:0031966">
    <property type="term" value="C:mitochondrial membrane"/>
    <property type="evidence" value="ECO:0007669"/>
    <property type="project" value="UniProtKB-SubCell"/>
</dbReference>
<dbReference type="EMBL" id="KX943468">
    <property type="protein sequence ID" value="APX40424.1"/>
    <property type="molecule type" value="Genomic_DNA"/>
</dbReference>
<keyword evidence="7 12" id="KW-0375">Hydrogen ion transport</keyword>
<gene>
    <name evidence="14" type="primary">atp8</name>
</gene>
<comment type="similarity">
    <text evidence="2 12">Belongs to the ATPase protein 8 family.</text>
</comment>
<dbReference type="GO" id="GO:0015078">
    <property type="term" value="F:proton transmembrane transporter activity"/>
    <property type="evidence" value="ECO:0007669"/>
    <property type="project" value="InterPro"/>
</dbReference>
<evidence type="ECO:0000313" key="14">
    <source>
        <dbReference type="EMBL" id="APX40424.1"/>
    </source>
</evidence>
<evidence type="ECO:0000256" key="7">
    <source>
        <dbReference type="ARBA" id="ARBA00022781"/>
    </source>
</evidence>
<evidence type="ECO:0000256" key="9">
    <source>
        <dbReference type="ARBA" id="ARBA00023065"/>
    </source>
</evidence>
<keyword evidence="4 12" id="KW-0813">Transport</keyword>
<evidence type="ECO:0000256" key="13">
    <source>
        <dbReference type="SAM" id="Phobius"/>
    </source>
</evidence>
<proteinExistence type="inferred from homology"/>
<keyword evidence="10 12" id="KW-0496">Mitochondrion</keyword>
<accession>A0A3G1GRK0</accession>
<evidence type="ECO:0000256" key="12">
    <source>
        <dbReference type="RuleBase" id="RU003661"/>
    </source>
</evidence>
<geneLocation type="mitochondrion" evidence="14"/>
<keyword evidence="11 13" id="KW-0472">Membrane</keyword>
<evidence type="ECO:0000256" key="2">
    <source>
        <dbReference type="ARBA" id="ARBA00008892"/>
    </source>
</evidence>
<keyword evidence="9 12" id="KW-0406">Ion transport</keyword>
<organism evidence="14">
    <name type="scientific">Cassida viridis</name>
    <dbReference type="NCBI Taxonomy" id="877894"/>
    <lineage>
        <taxon>Eukaryota</taxon>
        <taxon>Metazoa</taxon>
        <taxon>Ecdysozoa</taxon>
        <taxon>Arthropoda</taxon>
        <taxon>Hexapoda</taxon>
        <taxon>Insecta</taxon>
        <taxon>Pterygota</taxon>
        <taxon>Neoptera</taxon>
        <taxon>Endopterygota</taxon>
        <taxon>Coleoptera</taxon>
        <taxon>Polyphaga</taxon>
        <taxon>Cucujiformia</taxon>
        <taxon>Chrysomeloidea</taxon>
        <taxon>Chrysomelidae</taxon>
        <taxon>Cassidinae</taxon>
        <taxon>Cassida</taxon>
    </lineage>
</organism>
<comment type="subunit">
    <text evidence="3">F-type ATPases have 2 components, CF(1) - the catalytic core - and CF(0) - the membrane proton channel.</text>
</comment>